<dbReference type="EMBL" id="AZGF01000022">
    <property type="protein sequence ID" value="KRM11187.1"/>
    <property type="molecule type" value="Genomic_DNA"/>
</dbReference>
<organism evidence="1 2">
    <name type="scientific">Paucilactobacillus suebicus DSM 5007 = KCTC 3549</name>
    <dbReference type="NCBI Taxonomy" id="1423807"/>
    <lineage>
        <taxon>Bacteria</taxon>
        <taxon>Bacillati</taxon>
        <taxon>Bacillota</taxon>
        <taxon>Bacilli</taxon>
        <taxon>Lactobacillales</taxon>
        <taxon>Lactobacillaceae</taxon>
        <taxon>Paucilactobacillus</taxon>
    </lineage>
</organism>
<comment type="caution">
    <text evidence="1">The sequence shown here is derived from an EMBL/GenBank/DDBJ whole genome shotgun (WGS) entry which is preliminary data.</text>
</comment>
<dbReference type="Proteomes" id="UP000051820">
    <property type="component" value="Unassembled WGS sequence"/>
</dbReference>
<dbReference type="RefSeq" id="WP_010621875.1">
    <property type="nucleotide sequence ID" value="NZ_AZGF01000022.1"/>
</dbReference>
<evidence type="ECO:0000313" key="2">
    <source>
        <dbReference type="Proteomes" id="UP000051820"/>
    </source>
</evidence>
<evidence type="ECO:0000313" key="1">
    <source>
        <dbReference type="EMBL" id="KRM11187.1"/>
    </source>
</evidence>
<name>A0A0R1W7C1_9LACO</name>
<protein>
    <submittedName>
        <fullName evidence="1">Uncharacterized protein</fullName>
    </submittedName>
</protein>
<sequence length="85" mass="9672">MKVTKVSYVTAIVSVEKGEDFDTVMRQTMANDPDISQMVIDARKTGIEKYQNRFPIFILRRDAFIQVGTTTDVQKLQGLIDSKTE</sequence>
<dbReference type="PATRIC" id="fig|1423807.3.peg.1020"/>
<reference evidence="1 2" key="1">
    <citation type="journal article" date="2015" name="Genome Announc.">
        <title>Expanding the biotechnology potential of lactobacilli through comparative genomics of 213 strains and associated genera.</title>
        <authorList>
            <person name="Sun Z."/>
            <person name="Harris H.M."/>
            <person name="McCann A."/>
            <person name="Guo C."/>
            <person name="Argimon S."/>
            <person name="Zhang W."/>
            <person name="Yang X."/>
            <person name="Jeffery I.B."/>
            <person name="Cooney J.C."/>
            <person name="Kagawa T.F."/>
            <person name="Liu W."/>
            <person name="Song Y."/>
            <person name="Salvetti E."/>
            <person name="Wrobel A."/>
            <person name="Rasinkangas P."/>
            <person name="Parkhill J."/>
            <person name="Rea M.C."/>
            <person name="O'Sullivan O."/>
            <person name="Ritari J."/>
            <person name="Douillard F.P."/>
            <person name="Paul Ross R."/>
            <person name="Yang R."/>
            <person name="Briner A.E."/>
            <person name="Felis G.E."/>
            <person name="de Vos W.M."/>
            <person name="Barrangou R."/>
            <person name="Klaenhammer T.R."/>
            <person name="Caufield P.W."/>
            <person name="Cui Y."/>
            <person name="Zhang H."/>
            <person name="O'Toole P.W."/>
        </authorList>
    </citation>
    <scope>NUCLEOTIDE SEQUENCE [LARGE SCALE GENOMIC DNA]</scope>
    <source>
        <strain evidence="1 2">DSM 5007</strain>
    </source>
</reference>
<gene>
    <name evidence="1" type="ORF">FD16_GL001003</name>
</gene>
<accession>A0A0R1W7C1</accession>
<keyword evidence="2" id="KW-1185">Reference proteome</keyword>
<proteinExistence type="predicted"/>
<dbReference type="AlphaFoldDB" id="A0A0R1W7C1"/>